<dbReference type="SMART" id="SM00530">
    <property type="entry name" value="HTH_XRE"/>
    <property type="match status" value="2"/>
</dbReference>
<dbReference type="SUPFAM" id="SSF47413">
    <property type="entry name" value="lambda repressor-like DNA-binding domains"/>
    <property type="match status" value="2"/>
</dbReference>
<dbReference type="Pfam" id="PF01381">
    <property type="entry name" value="HTH_3"/>
    <property type="match status" value="2"/>
</dbReference>
<name>A0A8J4A9E5_9ACTN</name>
<dbReference type="GO" id="GO:0003677">
    <property type="term" value="F:DNA binding"/>
    <property type="evidence" value="ECO:0007669"/>
    <property type="project" value="UniProtKB-KW"/>
</dbReference>
<keyword evidence="4" id="KW-1185">Reference proteome</keyword>
<organism evidence="3 4">
    <name type="scientific">Actinocatenispora comari</name>
    <dbReference type="NCBI Taxonomy" id="2807577"/>
    <lineage>
        <taxon>Bacteria</taxon>
        <taxon>Bacillati</taxon>
        <taxon>Actinomycetota</taxon>
        <taxon>Actinomycetes</taxon>
        <taxon>Micromonosporales</taxon>
        <taxon>Micromonosporaceae</taxon>
        <taxon>Actinocatenispora</taxon>
    </lineage>
</organism>
<dbReference type="Gene3D" id="1.10.260.40">
    <property type="entry name" value="lambda repressor-like DNA-binding domains"/>
    <property type="match status" value="2"/>
</dbReference>
<evidence type="ECO:0000256" key="1">
    <source>
        <dbReference type="ARBA" id="ARBA00023125"/>
    </source>
</evidence>
<dbReference type="Proteomes" id="UP000614996">
    <property type="component" value="Unassembled WGS sequence"/>
</dbReference>
<dbReference type="PROSITE" id="PS50943">
    <property type="entry name" value="HTH_CROC1"/>
    <property type="match status" value="2"/>
</dbReference>
<comment type="caution">
    <text evidence="3">The sequence shown here is derived from an EMBL/GenBank/DDBJ whole genome shotgun (WGS) entry which is preliminary data.</text>
</comment>
<dbReference type="PANTHER" id="PTHR46558">
    <property type="entry name" value="TRACRIPTIONAL REGULATORY PROTEIN-RELATED-RELATED"/>
    <property type="match status" value="1"/>
</dbReference>
<dbReference type="InterPro" id="IPR010982">
    <property type="entry name" value="Lambda_DNA-bd_dom_sf"/>
</dbReference>
<reference evidence="4" key="1">
    <citation type="journal article" date="2021" name="Int. J. Syst. Evol. Microbiol.">
        <title>Actinocatenispora comari sp. nov., an endophytic actinomycete isolated from aerial parts of Comarum salesowianum.</title>
        <authorList>
            <person name="Oyunbileg N."/>
            <person name="Iizaka Y."/>
            <person name="Hamada M."/>
            <person name="Davaapurev B.O."/>
            <person name="Fukumoto A."/>
            <person name="Tsetseg B."/>
            <person name="Kato F."/>
            <person name="Tamura T."/>
            <person name="Batkhuu J."/>
            <person name="Anzai Y."/>
        </authorList>
    </citation>
    <scope>NUCLEOTIDE SEQUENCE [LARGE SCALE GENOMIC DNA]</scope>
    <source>
        <strain evidence="4">NUM-2625</strain>
    </source>
</reference>
<keyword evidence="1" id="KW-0238">DNA-binding</keyword>
<feature type="domain" description="HTH cro/C1-type" evidence="2">
    <location>
        <begin position="14"/>
        <end position="68"/>
    </location>
</feature>
<evidence type="ECO:0000313" key="4">
    <source>
        <dbReference type="Proteomes" id="UP000614996"/>
    </source>
</evidence>
<accession>A0A8J4A9E5</accession>
<dbReference type="RefSeq" id="WP_207123145.1">
    <property type="nucleotide sequence ID" value="NZ_BOPO01000006.1"/>
</dbReference>
<dbReference type="AlphaFoldDB" id="A0A8J4A9E5"/>
<dbReference type="EMBL" id="BOPO01000006">
    <property type="protein sequence ID" value="GIL25542.1"/>
    <property type="molecule type" value="Genomic_DNA"/>
</dbReference>
<dbReference type="PANTHER" id="PTHR46558:SF11">
    <property type="entry name" value="HTH-TYPE TRANSCRIPTIONAL REGULATOR XRE"/>
    <property type="match status" value="1"/>
</dbReference>
<evidence type="ECO:0000259" key="2">
    <source>
        <dbReference type="PROSITE" id="PS50943"/>
    </source>
</evidence>
<dbReference type="InterPro" id="IPR001387">
    <property type="entry name" value="Cro/C1-type_HTH"/>
</dbReference>
<protein>
    <recommendedName>
        <fullName evidence="2">HTH cro/C1-type domain-containing protein</fullName>
    </recommendedName>
</protein>
<proteinExistence type="predicted"/>
<evidence type="ECO:0000313" key="3">
    <source>
        <dbReference type="EMBL" id="GIL25542.1"/>
    </source>
</evidence>
<sequence>MARYTVSHFQPEALRAERQKAGWTQTSLAKAVGRNRSQIARWESGDQTPGVEVIRALARALQISPGLLAPLPIDRPVRLSDLRVAAQLTQKQTACGLGIAHGTYVRIERGVTGRITDERIRKLAALFHTDKETIVAALNIRPLWSGRSTVRWSVDDEPSADSDPLITTGSGPDGRRWVLNVDFGAGVRIDENGKIRDRNGAQRALTPSEARARANALRAAASWVESGRLAQFEQDEQEHQPG</sequence>
<dbReference type="CDD" id="cd00093">
    <property type="entry name" value="HTH_XRE"/>
    <property type="match status" value="2"/>
</dbReference>
<feature type="domain" description="HTH cro/C1-type" evidence="2">
    <location>
        <begin position="79"/>
        <end position="134"/>
    </location>
</feature>
<gene>
    <name evidence="3" type="ORF">NUM_07970</name>
</gene>